<reference evidence="1 2" key="1">
    <citation type="submission" date="2022-06" db="EMBL/GenBank/DDBJ databases">
        <title>Isolation of gut microbiota from human fecal samples.</title>
        <authorList>
            <person name="Pamer E.G."/>
            <person name="Barat B."/>
            <person name="Waligurski E."/>
            <person name="Medina S."/>
            <person name="Paddock L."/>
            <person name="Mostad J."/>
        </authorList>
    </citation>
    <scope>NUCLEOTIDE SEQUENCE [LARGE SCALE GENOMIC DNA]</scope>
    <source>
        <strain evidence="1 2">SL.3.17</strain>
    </source>
</reference>
<accession>A0ABT1RKT8</accession>
<protein>
    <submittedName>
        <fullName evidence="1">Uncharacterized protein</fullName>
    </submittedName>
</protein>
<dbReference type="Proteomes" id="UP001524502">
    <property type="component" value="Unassembled WGS sequence"/>
</dbReference>
<gene>
    <name evidence="1" type="ORF">NE619_03580</name>
</gene>
<evidence type="ECO:0000313" key="1">
    <source>
        <dbReference type="EMBL" id="MCQ4635797.1"/>
    </source>
</evidence>
<organism evidence="1 2">
    <name type="scientific">Anaerovorax odorimutans</name>
    <dbReference type="NCBI Taxonomy" id="109327"/>
    <lineage>
        <taxon>Bacteria</taxon>
        <taxon>Bacillati</taxon>
        <taxon>Bacillota</taxon>
        <taxon>Clostridia</taxon>
        <taxon>Peptostreptococcales</taxon>
        <taxon>Anaerovoracaceae</taxon>
        <taxon>Anaerovorax</taxon>
    </lineage>
</organism>
<comment type="caution">
    <text evidence="1">The sequence shown here is derived from an EMBL/GenBank/DDBJ whole genome shotgun (WGS) entry which is preliminary data.</text>
</comment>
<name>A0ABT1RKT8_9FIRM</name>
<dbReference type="RefSeq" id="WP_256130982.1">
    <property type="nucleotide sequence ID" value="NZ_JANFXK010000002.1"/>
</dbReference>
<keyword evidence="2" id="KW-1185">Reference proteome</keyword>
<dbReference type="EMBL" id="JANFXK010000002">
    <property type="protein sequence ID" value="MCQ4635797.1"/>
    <property type="molecule type" value="Genomic_DNA"/>
</dbReference>
<sequence>MLTEIDKKINKIGFVTEIFKDQGRTGYQIQMLIHSKEYLFDTEKDVYDYIDAGRYGQYPSIVEFLYMPIFDENGIVKQLIMADTFENENGLLQTHIEFGTYAMFKYKITEETLKVGDFFTIEENTLTFNKYDENKDKLVYMEYGGSVPAPKNGMSLKLASDIDVYIWDWRKALKPFSITCTREEAIANKFVTRFQVGQLEDIKLGHWIDLVSTRGDESVIDTAVCFINKAPGWTF</sequence>
<proteinExistence type="predicted"/>
<evidence type="ECO:0000313" key="2">
    <source>
        <dbReference type="Proteomes" id="UP001524502"/>
    </source>
</evidence>